<name>A0A926F3U5_9FIRM</name>
<dbReference type="RefSeq" id="WP_249324251.1">
    <property type="nucleotide sequence ID" value="NZ_JACRTK010000004.1"/>
</dbReference>
<organism evidence="2 3">
    <name type="scientific">Wansuia hejianensis</name>
    <dbReference type="NCBI Taxonomy" id="2763667"/>
    <lineage>
        <taxon>Bacteria</taxon>
        <taxon>Bacillati</taxon>
        <taxon>Bacillota</taxon>
        <taxon>Clostridia</taxon>
        <taxon>Lachnospirales</taxon>
        <taxon>Lachnospiraceae</taxon>
        <taxon>Wansuia</taxon>
    </lineage>
</organism>
<evidence type="ECO:0000313" key="2">
    <source>
        <dbReference type="EMBL" id="MBC8591384.1"/>
    </source>
</evidence>
<comment type="caution">
    <text evidence="2">The sequence shown here is derived from an EMBL/GenBank/DDBJ whole genome shotgun (WGS) entry which is preliminary data.</text>
</comment>
<gene>
    <name evidence="2" type="ORF">H8689_09705</name>
</gene>
<evidence type="ECO:0000259" key="1">
    <source>
        <dbReference type="SMART" id="SM00460"/>
    </source>
</evidence>
<dbReference type="Proteomes" id="UP000601522">
    <property type="component" value="Unassembled WGS sequence"/>
</dbReference>
<dbReference type="SUPFAM" id="SSF54001">
    <property type="entry name" value="Cysteine proteinases"/>
    <property type="match status" value="1"/>
</dbReference>
<dbReference type="AlphaFoldDB" id="A0A926F3U5"/>
<dbReference type="SMART" id="SM00460">
    <property type="entry name" value="TGc"/>
    <property type="match status" value="1"/>
</dbReference>
<dbReference type="Pfam" id="PF01841">
    <property type="entry name" value="Transglut_core"/>
    <property type="match status" value="1"/>
</dbReference>
<keyword evidence="3" id="KW-1185">Reference proteome</keyword>
<accession>A0A926F3U5</accession>
<dbReference type="InterPro" id="IPR038765">
    <property type="entry name" value="Papain-like_cys_pep_sf"/>
</dbReference>
<dbReference type="PANTHER" id="PTHR46333:SF2">
    <property type="entry name" value="CYTOKINESIS PROTEIN 3"/>
    <property type="match status" value="1"/>
</dbReference>
<proteinExistence type="predicted"/>
<dbReference type="EMBL" id="JACRTK010000004">
    <property type="protein sequence ID" value="MBC8591384.1"/>
    <property type="molecule type" value="Genomic_DNA"/>
</dbReference>
<sequence length="274" mass="32932">MFLQMSIFSIFIIYLSYRLFKNTKPKTIQIKNKYSLKKILLDNYKNLEENIHIKGSFSIEAEEVIAILKDRKTFIFNNGFQCNISKKNNKTTIYIKIKYTQGYKVLRAFQDQNLWEKLSLKDKKVYLKIQRIYNKIINQEMTDYEKIRAIHDYLIENSNYDLENYKKGKVPKVSHTPYGLLFKKKAVCSAFAEVFSIFMELAGIPCYFVMGEIKDDERNKHAWNMVKLEDQYYHIDTTFNLNFKEDITNNRYKYFKVTDDYISLTHRWNKKAYP</sequence>
<evidence type="ECO:0000313" key="3">
    <source>
        <dbReference type="Proteomes" id="UP000601522"/>
    </source>
</evidence>
<reference evidence="2 3" key="1">
    <citation type="submission" date="2020-08" db="EMBL/GenBank/DDBJ databases">
        <title>Genome public.</title>
        <authorList>
            <person name="Liu C."/>
            <person name="Sun Q."/>
        </authorList>
    </citation>
    <scope>NUCLEOTIDE SEQUENCE [LARGE SCALE GENOMIC DNA]</scope>
    <source>
        <strain evidence="2 3">NSJ-26</strain>
    </source>
</reference>
<feature type="domain" description="Transglutaminase-like" evidence="1">
    <location>
        <begin position="180"/>
        <end position="239"/>
    </location>
</feature>
<dbReference type="Gene3D" id="3.10.620.30">
    <property type="match status" value="1"/>
</dbReference>
<dbReference type="PANTHER" id="PTHR46333">
    <property type="entry name" value="CYTOKINESIS PROTEIN 3"/>
    <property type="match status" value="1"/>
</dbReference>
<protein>
    <submittedName>
        <fullName evidence="2">Transglutaminase domain-containing protein</fullName>
    </submittedName>
</protein>
<dbReference type="GO" id="GO:0005737">
    <property type="term" value="C:cytoplasm"/>
    <property type="evidence" value="ECO:0007669"/>
    <property type="project" value="TreeGrafter"/>
</dbReference>
<dbReference type="InterPro" id="IPR052557">
    <property type="entry name" value="CAP/Cytokinesis_protein"/>
</dbReference>
<dbReference type="InterPro" id="IPR002931">
    <property type="entry name" value="Transglutaminase-like"/>
</dbReference>